<evidence type="ECO:0000259" key="2">
    <source>
        <dbReference type="Pfam" id="PF09835"/>
    </source>
</evidence>
<dbReference type="OrthoDB" id="2081705at2"/>
<proteinExistence type="predicted"/>
<dbReference type="RefSeq" id="WP_116046772.1">
    <property type="nucleotide sequence ID" value="NZ_QUBQ01000002.1"/>
</dbReference>
<keyword evidence="1" id="KW-0812">Transmembrane</keyword>
<comment type="caution">
    <text evidence="3">The sequence shown here is derived from an EMBL/GenBank/DDBJ whole genome shotgun (WGS) entry which is preliminary data.</text>
</comment>
<keyword evidence="1" id="KW-1133">Transmembrane helix</keyword>
<evidence type="ECO:0000313" key="4">
    <source>
        <dbReference type="Proteomes" id="UP000261905"/>
    </source>
</evidence>
<feature type="transmembrane region" description="Helical" evidence="1">
    <location>
        <begin position="26"/>
        <end position="50"/>
    </location>
</feature>
<dbReference type="InterPro" id="IPR018639">
    <property type="entry name" value="DUF2062"/>
</dbReference>
<dbReference type="AlphaFoldDB" id="A0A371PGI9"/>
<dbReference type="PANTHER" id="PTHR40547:SF1">
    <property type="entry name" value="SLL0298 PROTEIN"/>
    <property type="match status" value="1"/>
</dbReference>
<evidence type="ECO:0000256" key="1">
    <source>
        <dbReference type="SAM" id="Phobius"/>
    </source>
</evidence>
<keyword evidence="4" id="KW-1185">Reference proteome</keyword>
<feature type="domain" description="DUF2062" evidence="2">
    <location>
        <begin position="8"/>
        <end position="156"/>
    </location>
</feature>
<sequence>MLHKLKNYLTYYGIRMLRIKKGDHRIALGFAIGFFHCWFPTFGIGLPLSIGMARLVRGNMPSAILASTLGSVLWPLLFYLNYWTGHLITELFTSSSFDLEDVINEQMPEPDYVETVGHFKDISDIGLDFLIGSIINSILSTFILYAVCRILVRRYRVPLLKLLRRK</sequence>
<feature type="transmembrane region" description="Helical" evidence="1">
    <location>
        <begin position="129"/>
        <end position="152"/>
    </location>
</feature>
<dbReference type="Proteomes" id="UP000261905">
    <property type="component" value="Unassembled WGS sequence"/>
</dbReference>
<dbReference type="PANTHER" id="PTHR40547">
    <property type="entry name" value="SLL0298 PROTEIN"/>
    <property type="match status" value="1"/>
</dbReference>
<organism evidence="3 4">
    <name type="scientific">Paenibacillus paeoniae</name>
    <dbReference type="NCBI Taxonomy" id="2292705"/>
    <lineage>
        <taxon>Bacteria</taxon>
        <taxon>Bacillati</taxon>
        <taxon>Bacillota</taxon>
        <taxon>Bacilli</taxon>
        <taxon>Bacillales</taxon>
        <taxon>Paenibacillaceae</taxon>
        <taxon>Paenibacillus</taxon>
    </lineage>
</organism>
<protein>
    <submittedName>
        <fullName evidence="3">DUF2062 domain-containing protein</fullName>
    </submittedName>
</protein>
<gene>
    <name evidence="3" type="ORF">DX130_15265</name>
</gene>
<name>A0A371PGI9_9BACL</name>
<evidence type="ECO:0000313" key="3">
    <source>
        <dbReference type="EMBL" id="REK74995.1"/>
    </source>
</evidence>
<accession>A0A371PGI9</accession>
<dbReference type="EMBL" id="QUBQ01000002">
    <property type="protein sequence ID" value="REK74995.1"/>
    <property type="molecule type" value="Genomic_DNA"/>
</dbReference>
<dbReference type="Pfam" id="PF09835">
    <property type="entry name" value="DUF2062"/>
    <property type="match status" value="1"/>
</dbReference>
<feature type="transmembrane region" description="Helical" evidence="1">
    <location>
        <begin position="62"/>
        <end position="82"/>
    </location>
</feature>
<reference evidence="3 4" key="1">
    <citation type="submission" date="2018-08" db="EMBL/GenBank/DDBJ databases">
        <title>Paenibacillus sp. M4BSY-1, whole genome shotgun sequence.</title>
        <authorList>
            <person name="Tuo L."/>
        </authorList>
    </citation>
    <scope>NUCLEOTIDE SEQUENCE [LARGE SCALE GENOMIC DNA]</scope>
    <source>
        <strain evidence="3 4">M4BSY-1</strain>
    </source>
</reference>
<keyword evidence="1" id="KW-0472">Membrane</keyword>